<dbReference type="Pfam" id="PF02245">
    <property type="entry name" value="Pur_DNA_glyco"/>
    <property type="match status" value="1"/>
</dbReference>
<evidence type="ECO:0000313" key="6">
    <source>
        <dbReference type="EMBL" id="EQD67906.1"/>
    </source>
</evidence>
<dbReference type="EMBL" id="AUZY01003663">
    <property type="protein sequence ID" value="EQD67906.1"/>
    <property type="molecule type" value="Genomic_DNA"/>
</dbReference>
<evidence type="ECO:0000256" key="5">
    <source>
        <dbReference type="SAM" id="MobiDB-lite"/>
    </source>
</evidence>
<dbReference type="GO" id="GO:0006284">
    <property type="term" value="P:base-excision repair"/>
    <property type="evidence" value="ECO:0007669"/>
    <property type="project" value="InterPro"/>
</dbReference>
<dbReference type="InterPro" id="IPR011034">
    <property type="entry name" value="Formyl_transferase-like_C_sf"/>
</dbReference>
<keyword evidence="3" id="KW-0378">Hydrolase</keyword>
<comment type="similarity">
    <text evidence="1">Belongs to the DNA glycosylase MPG family.</text>
</comment>
<dbReference type="SUPFAM" id="SSF50486">
    <property type="entry name" value="FMT C-terminal domain-like"/>
    <property type="match status" value="1"/>
</dbReference>
<sequence>MVRLVEVEAYVRGDPANHASRGLTPGNRSMFLGPAHLYVYRIHQVHCANLTTRPGEAVLLRAGEPASAGLENPSGPGRLARELALTREDDGRPLGEPFLAVLPREGLPPHSQGPPHRDLPGDGTPPPILR</sequence>
<organism evidence="6">
    <name type="scientific">mine drainage metagenome</name>
    <dbReference type="NCBI Taxonomy" id="410659"/>
    <lineage>
        <taxon>unclassified sequences</taxon>
        <taxon>metagenomes</taxon>
        <taxon>ecological metagenomes</taxon>
    </lineage>
</organism>
<reference evidence="6" key="1">
    <citation type="submission" date="2013-08" db="EMBL/GenBank/DDBJ databases">
        <authorList>
            <person name="Mendez C."/>
            <person name="Richter M."/>
            <person name="Ferrer M."/>
            <person name="Sanchez J."/>
        </authorList>
    </citation>
    <scope>NUCLEOTIDE SEQUENCE</scope>
</reference>
<dbReference type="Gene3D" id="3.10.300.10">
    <property type="entry name" value="Methylpurine-DNA glycosylase (MPG)"/>
    <property type="match status" value="1"/>
</dbReference>
<keyword evidence="2" id="KW-0227">DNA damage</keyword>
<evidence type="ECO:0000256" key="1">
    <source>
        <dbReference type="ARBA" id="ARBA00009232"/>
    </source>
</evidence>
<dbReference type="PANTHER" id="PTHR10429:SF0">
    <property type="entry name" value="DNA-3-METHYLADENINE GLYCOSYLASE"/>
    <property type="match status" value="1"/>
</dbReference>
<reference evidence="6" key="2">
    <citation type="journal article" date="2014" name="ISME J.">
        <title>Microbial stratification in low pH oxic and suboxic macroscopic growths along an acid mine drainage.</title>
        <authorList>
            <person name="Mendez-Garcia C."/>
            <person name="Mesa V."/>
            <person name="Sprenger R.R."/>
            <person name="Richter M."/>
            <person name="Diez M.S."/>
            <person name="Solano J."/>
            <person name="Bargiela R."/>
            <person name="Golyshina O.V."/>
            <person name="Manteca A."/>
            <person name="Ramos J.L."/>
            <person name="Gallego J.R."/>
            <person name="Llorente I."/>
            <person name="Martins Dos Santos V.A."/>
            <person name="Jensen O.N."/>
            <person name="Pelaez A.I."/>
            <person name="Sanchez J."/>
            <person name="Ferrer M."/>
        </authorList>
    </citation>
    <scope>NUCLEOTIDE SEQUENCE</scope>
</reference>
<feature type="region of interest" description="Disordered" evidence="5">
    <location>
        <begin position="86"/>
        <end position="130"/>
    </location>
</feature>
<evidence type="ECO:0000256" key="3">
    <source>
        <dbReference type="ARBA" id="ARBA00022801"/>
    </source>
</evidence>
<dbReference type="AlphaFoldDB" id="T1B4K4"/>
<proteinExistence type="inferred from homology"/>
<evidence type="ECO:0000256" key="2">
    <source>
        <dbReference type="ARBA" id="ARBA00022763"/>
    </source>
</evidence>
<comment type="caution">
    <text evidence="6">The sequence shown here is derived from an EMBL/GenBank/DDBJ whole genome shotgun (WGS) entry which is preliminary data.</text>
</comment>
<accession>T1B4K4</accession>
<dbReference type="PANTHER" id="PTHR10429">
    <property type="entry name" value="DNA-3-METHYLADENINE GLYCOSYLASE"/>
    <property type="match status" value="1"/>
</dbReference>
<dbReference type="GO" id="GO:0003905">
    <property type="term" value="F:alkylbase DNA N-glycosylase activity"/>
    <property type="evidence" value="ECO:0007669"/>
    <property type="project" value="InterPro"/>
</dbReference>
<evidence type="ECO:0000256" key="4">
    <source>
        <dbReference type="ARBA" id="ARBA00023204"/>
    </source>
</evidence>
<protein>
    <submittedName>
        <fullName evidence="6">3-methyladenine DNA glycosylase</fullName>
    </submittedName>
</protein>
<dbReference type="InterPro" id="IPR036995">
    <property type="entry name" value="MPG_sf"/>
</dbReference>
<gene>
    <name evidence="6" type="ORF">B1B_05772</name>
</gene>
<dbReference type="InterPro" id="IPR003180">
    <property type="entry name" value="MPG"/>
</dbReference>
<name>T1B4K4_9ZZZZ</name>
<dbReference type="GO" id="GO:0003677">
    <property type="term" value="F:DNA binding"/>
    <property type="evidence" value="ECO:0007669"/>
    <property type="project" value="InterPro"/>
</dbReference>
<keyword evidence="4" id="KW-0234">DNA repair</keyword>